<proteinExistence type="predicted"/>
<organism evidence="2 3">
    <name type="scientific">Jimgerdemannia flammicorona</name>
    <dbReference type="NCBI Taxonomy" id="994334"/>
    <lineage>
        <taxon>Eukaryota</taxon>
        <taxon>Fungi</taxon>
        <taxon>Fungi incertae sedis</taxon>
        <taxon>Mucoromycota</taxon>
        <taxon>Mucoromycotina</taxon>
        <taxon>Endogonomycetes</taxon>
        <taxon>Endogonales</taxon>
        <taxon>Endogonaceae</taxon>
        <taxon>Jimgerdemannia</taxon>
    </lineage>
</organism>
<evidence type="ECO:0000313" key="2">
    <source>
        <dbReference type="EMBL" id="RUS29385.1"/>
    </source>
</evidence>
<dbReference type="Proteomes" id="UP000274822">
    <property type="component" value="Unassembled WGS sequence"/>
</dbReference>
<accession>A0A433QHW3</accession>
<name>A0A433QHW3_9FUNG</name>
<feature type="region of interest" description="Disordered" evidence="1">
    <location>
        <begin position="1"/>
        <end position="21"/>
    </location>
</feature>
<comment type="caution">
    <text evidence="2">The sequence shown here is derived from an EMBL/GenBank/DDBJ whole genome shotgun (WGS) entry which is preliminary data.</text>
</comment>
<protein>
    <submittedName>
        <fullName evidence="2">Uncharacterized protein</fullName>
    </submittedName>
</protein>
<evidence type="ECO:0000313" key="3">
    <source>
        <dbReference type="Proteomes" id="UP000274822"/>
    </source>
</evidence>
<evidence type="ECO:0000256" key="1">
    <source>
        <dbReference type="SAM" id="MobiDB-lite"/>
    </source>
</evidence>
<gene>
    <name evidence="2" type="ORF">BC938DRAFT_480722</name>
</gene>
<feature type="compositionally biased region" description="Basic and acidic residues" evidence="1">
    <location>
        <begin position="12"/>
        <end position="21"/>
    </location>
</feature>
<reference evidence="2 3" key="1">
    <citation type="journal article" date="2018" name="New Phytol.">
        <title>Phylogenomics of Endogonaceae and evolution of mycorrhizas within Mucoromycota.</title>
        <authorList>
            <person name="Chang Y."/>
            <person name="Desiro A."/>
            <person name="Na H."/>
            <person name="Sandor L."/>
            <person name="Lipzen A."/>
            <person name="Clum A."/>
            <person name="Barry K."/>
            <person name="Grigoriev I.V."/>
            <person name="Martin F.M."/>
            <person name="Stajich J.E."/>
            <person name="Smith M.E."/>
            <person name="Bonito G."/>
            <person name="Spatafora J.W."/>
        </authorList>
    </citation>
    <scope>NUCLEOTIDE SEQUENCE [LARGE SCALE GENOMIC DNA]</scope>
    <source>
        <strain evidence="2 3">AD002</strain>
    </source>
</reference>
<sequence>MRPPSGFLSHQVSRDVHTKYSDPKYSRASIVVENWADEGHQFNQVDTLEPFKLVLDEIHLNNSSLFDRSIFHDPSMIRDDP</sequence>
<keyword evidence="3" id="KW-1185">Reference proteome</keyword>
<dbReference type="EMBL" id="RBNJ01005224">
    <property type="protein sequence ID" value="RUS29385.1"/>
    <property type="molecule type" value="Genomic_DNA"/>
</dbReference>
<dbReference type="AlphaFoldDB" id="A0A433QHW3"/>